<accession>A0A081U1L0</accession>
<reference evidence="2" key="2">
    <citation type="submission" date="2014-07" db="EMBL/GenBank/DDBJ databases">
        <title>Genetics and epidemiology of antimicrobial resistance in B. fragilis group.</title>
        <authorList>
            <person name="Sydenham T.V."/>
            <person name="Hasman H."/>
            <person name="Kemp M."/>
            <person name="Justesen U.S."/>
        </authorList>
    </citation>
    <scope>NUCLEOTIDE SEQUENCE [LARGE SCALE GENOMIC DNA]</scope>
    <source>
        <strain evidence="2">DCMOUH0018B</strain>
    </source>
</reference>
<dbReference type="Gene3D" id="1.25.40.10">
    <property type="entry name" value="Tetratricopeptide repeat domain"/>
    <property type="match status" value="3"/>
</dbReference>
<dbReference type="Pfam" id="PF12895">
    <property type="entry name" value="ANAPC3"/>
    <property type="match status" value="1"/>
</dbReference>
<dbReference type="GO" id="GO:0016740">
    <property type="term" value="F:transferase activity"/>
    <property type="evidence" value="ECO:0007669"/>
    <property type="project" value="UniProtKB-KW"/>
</dbReference>
<dbReference type="SMART" id="SM00028">
    <property type="entry name" value="TPR"/>
    <property type="match status" value="8"/>
</dbReference>
<dbReference type="Pfam" id="PF13432">
    <property type="entry name" value="TPR_16"/>
    <property type="match status" value="1"/>
</dbReference>
<sequence length="478" mass="54368">MGRKNSPSERERELHNMIVQYETLKANNQSPYMDGDQLADIADQYASERRFKEAQEVISYGLGLHPGHTDLMVEQAYLFLDLNQPRKAREVADLITDTYSANVKLLLAELLLNEGKLDDADQILDSIEEEEKNELGILVDVVYLYTDLGYPEKGIQWLTRGIELYKDDEDFLAATADCYGAAGAAHIEKATFFYNKLIDKNPYNPAYWVGLAKCQFATKDFDKAVESCDFAIAADEEFGEAHIIKAHSLFHLENIEGAIAEYQKALEYKTLSPEFTYMFIGLAYAHQENWAEAAESYRLALQAIEESGNGSSPLLSDIYSNKAVCASHLGDSAEAHRLCRLAKELAPQDAEPYLLEGRIYMEEGNFDQARAEWALALRYAPEADTWMEIGNYSLEYRMLENARFCFEQVLEEDPEYPKVCEQLASVCLVLQDHEGFKKYNEMCGNSINLESLRNMILEMGTDGEQMLRELDDFLKDEK</sequence>
<dbReference type="EMBL" id="JMZZ02000218">
    <property type="protein sequence ID" value="KFX73501.1"/>
    <property type="molecule type" value="Genomic_DNA"/>
</dbReference>
<dbReference type="SUPFAM" id="SSF48452">
    <property type="entry name" value="TPR-like"/>
    <property type="match status" value="2"/>
</dbReference>
<evidence type="ECO:0000256" key="1">
    <source>
        <dbReference type="PROSITE-ProRule" id="PRU00339"/>
    </source>
</evidence>
<gene>
    <name evidence="2" type="ORF">EE52_0217670</name>
    <name evidence="3" type="ORF">O1422_16075</name>
</gene>
<dbReference type="RefSeq" id="WP_032530479.1">
    <property type="nucleotide sequence ID" value="NZ_CABJEQ010000023.1"/>
</dbReference>
<keyword evidence="1" id="KW-0802">TPR repeat</keyword>
<organism evidence="2">
    <name type="scientific">Bacteroides fragilis</name>
    <dbReference type="NCBI Taxonomy" id="817"/>
    <lineage>
        <taxon>Bacteria</taxon>
        <taxon>Pseudomonadati</taxon>
        <taxon>Bacteroidota</taxon>
        <taxon>Bacteroidia</taxon>
        <taxon>Bacteroidales</taxon>
        <taxon>Bacteroidaceae</taxon>
        <taxon>Bacteroides</taxon>
    </lineage>
</organism>
<dbReference type="InterPro" id="IPR011990">
    <property type="entry name" value="TPR-like_helical_dom_sf"/>
</dbReference>
<feature type="repeat" description="TPR" evidence="1">
    <location>
        <begin position="350"/>
        <end position="383"/>
    </location>
</feature>
<dbReference type="Pfam" id="PF13424">
    <property type="entry name" value="TPR_12"/>
    <property type="match status" value="1"/>
</dbReference>
<proteinExistence type="predicted"/>
<evidence type="ECO:0000313" key="3">
    <source>
        <dbReference type="EMBL" id="MCZ2655683.1"/>
    </source>
</evidence>
<protein>
    <submittedName>
        <fullName evidence="2">N-acetyl-glucosamine transferase</fullName>
    </submittedName>
    <submittedName>
        <fullName evidence="3">Tetratricopeptide repeat protein</fullName>
    </submittedName>
</protein>
<evidence type="ECO:0000313" key="2">
    <source>
        <dbReference type="EMBL" id="KFX73501.1"/>
    </source>
</evidence>
<dbReference type="EMBL" id="JAPUAC010000013">
    <property type="protein sequence ID" value="MCZ2655683.1"/>
    <property type="molecule type" value="Genomic_DNA"/>
</dbReference>
<reference evidence="3" key="3">
    <citation type="submission" date="2022-12" db="EMBL/GenBank/DDBJ databases">
        <title>Development of a Multilocus Sequence Typing Scheme for Bacteroides fragilis Based on Whole Genome Sequencing Data and Clinical Application.</title>
        <authorList>
            <person name="Nielsen F.D."/>
            <person name="Justesen U.S."/>
        </authorList>
    </citation>
    <scope>NUCLEOTIDE SEQUENCE</scope>
    <source>
        <strain evidence="3">BF_BC_ODE_DK_2015_2</strain>
    </source>
</reference>
<dbReference type="PANTHER" id="PTHR12558">
    <property type="entry name" value="CELL DIVISION CYCLE 16,23,27"/>
    <property type="match status" value="1"/>
</dbReference>
<name>A0A081U1L0_BACFG</name>
<dbReference type="Proteomes" id="UP001075704">
    <property type="component" value="Unassembled WGS sequence"/>
</dbReference>
<dbReference type="AlphaFoldDB" id="A0A081U1L0"/>
<keyword evidence="2" id="KW-0808">Transferase</keyword>
<reference evidence="2" key="1">
    <citation type="book" date="2014" name="THE 24TH EUROPEAN CONGRESS OF CLINICAL MICROBIOLOGY AND INFECTIOUS DISEASES" publisher="ECCMID 2014" city="Barcelona, Spain">
        <title>Identification of resistance genes in three multidrug-resistant Bacteroides fragilis isolates by whole genome sequencing.</title>
        <editorList>
            <person name="Unknown"/>
            <person name="A."/>
        </editorList>
        <authorList>
            <person name="Sydenham T.V."/>
            <person name="Hasman H."/>
            <person name="Wang M."/>
            <person name="Soki J."/>
            <person name="Nagy E."/>
            <person name="Justesen U.S."/>
        </authorList>
    </citation>
    <scope>NUCLEOTIDE SEQUENCE</scope>
    <source>
        <strain evidence="2">DCMOUH0018B</strain>
    </source>
</reference>
<dbReference type="PATRIC" id="fig|817.52.peg.1734"/>
<dbReference type="InterPro" id="IPR019734">
    <property type="entry name" value="TPR_rpt"/>
</dbReference>
<dbReference type="PROSITE" id="PS50005">
    <property type="entry name" value="TPR"/>
    <property type="match status" value="1"/>
</dbReference>
<dbReference type="PANTHER" id="PTHR12558:SF13">
    <property type="entry name" value="CELL DIVISION CYCLE PROTEIN 27 HOMOLOG"/>
    <property type="match status" value="1"/>
</dbReference>
<comment type="caution">
    <text evidence="2">The sequence shown here is derived from an EMBL/GenBank/DDBJ whole genome shotgun (WGS) entry which is preliminary data.</text>
</comment>